<accession>A0ACC6M427</accession>
<comment type="caution">
    <text evidence="1">The sequence shown here is derived from an EMBL/GenBank/DDBJ whole genome shotgun (WGS) entry which is preliminary data.</text>
</comment>
<organism evidence="1 2">
    <name type="scientific">Gracilibacillus pellucidus</name>
    <dbReference type="NCBI Taxonomy" id="3095368"/>
    <lineage>
        <taxon>Bacteria</taxon>
        <taxon>Bacillati</taxon>
        <taxon>Bacillota</taxon>
        <taxon>Bacilli</taxon>
        <taxon>Bacillales</taxon>
        <taxon>Bacillaceae</taxon>
        <taxon>Gracilibacillus</taxon>
    </lineage>
</organism>
<evidence type="ECO:0000313" key="1">
    <source>
        <dbReference type="EMBL" id="MDX8045653.1"/>
    </source>
</evidence>
<sequence length="165" mass="19089">MKTNLIIIRGNSGSGKTTTAKSVQKTLGRGTLLISQDAVRREMLMVRDTEGNLAIDLIQQIAAFGRNQCEHVIVEGILYENYYGEMLKKLSHSFDHTFAYYFDLPFEETVRRHQLRDKKEEFGEESLRAWWRPADYLCLKGEKCLTSNMSNDEILDIILHDLDKK</sequence>
<gene>
    <name evidence="1" type="ORF">SH601_06590</name>
</gene>
<keyword evidence="2" id="KW-1185">Reference proteome</keyword>
<evidence type="ECO:0000313" key="2">
    <source>
        <dbReference type="Proteomes" id="UP001277972"/>
    </source>
</evidence>
<protein>
    <submittedName>
        <fullName evidence="1">Kinase</fullName>
    </submittedName>
</protein>
<dbReference type="Proteomes" id="UP001277972">
    <property type="component" value="Unassembled WGS sequence"/>
</dbReference>
<keyword evidence="1" id="KW-0808">Transferase</keyword>
<keyword evidence="1" id="KW-0418">Kinase</keyword>
<proteinExistence type="predicted"/>
<reference evidence="1" key="1">
    <citation type="submission" date="2023-11" db="EMBL/GenBank/DDBJ databases">
        <title>Gracilibacillus pellucida a moderately halophilic bacterium isolated from saline soil in Xinjiang province.</title>
        <authorList>
            <person name="Zhang Z."/>
            <person name="Tan F."/>
            <person name="Wang Y."/>
            <person name="Xia M."/>
        </authorList>
    </citation>
    <scope>NUCLEOTIDE SEQUENCE</scope>
    <source>
        <strain evidence="1">S3-1-1</strain>
    </source>
</reference>
<dbReference type="EMBL" id="JAWZSR010000003">
    <property type="protein sequence ID" value="MDX8045653.1"/>
    <property type="molecule type" value="Genomic_DNA"/>
</dbReference>
<name>A0ACC6M427_9BACI</name>